<sequence>MATRGSSWFWPWREQCLCSGTRLSRAGDRRAPGGALITGGGVKRGATGRTPGLSLRVCFSPSPIPLFLSGFTGARRAAPAVTFGSATPVCHLLSLCVKPHLRTPAKMWPLWGLDLNRVRCDLLFTEAINQRMQVPNRLKVAESSSPGDRRTVAEDVPASFRMHIPDRISLAEIPDTSLRPVLLTQPRKVPPVVVHVSPDPSGDLPFLPSASRASAQRRKRPGHHSSRSRRDRTPSDCAHLALHSPGQHHEGPHSCPLPAPSAPLPLLTEAGRIYSMQNIFQTMYLLGQVLFHRVQDSLRDPAPSSSQEPGLAAESALEEAGVTEVAVMRRQLARISGRLRVLEEQCHAWRQKEALVYSVMISACLFNTWLWLRR</sequence>
<protein>
    <recommendedName>
        <fullName evidence="9">Mitochondrial fission factor</fullName>
    </recommendedName>
</protein>
<comment type="function">
    <text evidence="9">Plays a role in mitochondrial and peroxisomal fission. Promotes the recruitment and association of the fission mediator dynamin-related protein 1 (DNM1L) to the mitochondrial surface.</text>
</comment>
<evidence type="ECO:0000256" key="9">
    <source>
        <dbReference type="RuleBase" id="RU368040"/>
    </source>
</evidence>
<keyword evidence="5" id="KW-0175">Coiled coil</keyword>
<dbReference type="GO" id="GO:0000266">
    <property type="term" value="P:mitochondrial fission"/>
    <property type="evidence" value="ECO:0007669"/>
    <property type="project" value="UniProtKB-UniRule"/>
</dbReference>
<name>A0A8C0ZG78_CYACU</name>
<feature type="region of interest" description="Disordered" evidence="10">
    <location>
        <begin position="193"/>
        <end position="257"/>
    </location>
</feature>
<evidence type="ECO:0000259" key="11">
    <source>
        <dbReference type="Pfam" id="PF05644"/>
    </source>
</evidence>
<evidence type="ECO:0000313" key="13">
    <source>
        <dbReference type="Proteomes" id="UP000694410"/>
    </source>
</evidence>
<keyword evidence="6 9" id="KW-0496">Mitochondrion</keyword>
<dbReference type="InterPro" id="IPR039433">
    <property type="entry name" value="Mff-like_dom"/>
</dbReference>
<keyword evidence="2" id="KW-0812">Transmembrane</keyword>
<evidence type="ECO:0000256" key="10">
    <source>
        <dbReference type="SAM" id="MobiDB-lite"/>
    </source>
</evidence>
<dbReference type="PANTHER" id="PTHR16501">
    <property type="entry name" value="TRANSPORT AND GOLGI ORGANIZATION PROTEIN 11"/>
    <property type="match status" value="1"/>
</dbReference>
<dbReference type="GO" id="GO:0005777">
    <property type="term" value="C:peroxisome"/>
    <property type="evidence" value="ECO:0007669"/>
    <property type="project" value="UniProtKB-SubCell"/>
</dbReference>
<dbReference type="PANTHER" id="PTHR16501:SF16">
    <property type="entry name" value="MITOCHONDRIAL FISSION FACTOR"/>
    <property type="match status" value="1"/>
</dbReference>
<organism evidence="12 13">
    <name type="scientific">Cyanistes caeruleus</name>
    <name type="common">Eurasian blue tit</name>
    <name type="synonym">Parus caeruleus</name>
    <dbReference type="NCBI Taxonomy" id="156563"/>
    <lineage>
        <taxon>Eukaryota</taxon>
        <taxon>Metazoa</taxon>
        <taxon>Chordata</taxon>
        <taxon>Craniata</taxon>
        <taxon>Vertebrata</taxon>
        <taxon>Euteleostomi</taxon>
        <taxon>Archelosauria</taxon>
        <taxon>Archosauria</taxon>
        <taxon>Dinosauria</taxon>
        <taxon>Saurischia</taxon>
        <taxon>Theropoda</taxon>
        <taxon>Coelurosauria</taxon>
        <taxon>Aves</taxon>
        <taxon>Neognathae</taxon>
        <taxon>Neoaves</taxon>
        <taxon>Telluraves</taxon>
        <taxon>Australaves</taxon>
        <taxon>Passeriformes</taxon>
        <taxon>Paridae</taxon>
        <taxon>Cyanistes</taxon>
    </lineage>
</organism>
<dbReference type="InterPro" id="IPR008518">
    <property type="entry name" value="Mff/Tango-11"/>
</dbReference>
<dbReference type="Pfam" id="PF05644">
    <property type="entry name" value="Miff"/>
    <property type="match status" value="1"/>
</dbReference>
<comment type="similarity">
    <text evidence="1 9">Belongs to the Tango11 family.</text>
</comment>
<evidence type="ECO:0000256" key="6">
    <source>
        <dbReference type="ARBA" id="ARBA00023128"/>
    </source>
</evidence>
<dbReference type="Ensembl" id="ENSCCET00000028259.1">
    <property type="protein sequence ID" value="ENSCCEP00000018462.1"/>
    <property type="gene ID" value="ENSCCEG00000016918.1"/>
</dbReference>
<dbReference type="GO" id="GO:0090314">
    <property type="term" value="P:positive regulation of protein targeting to membrane"/>
    <property type="evidence" value="ECO:0007669"/>
    <property type="project" value="UniProtKB-UniRule"/>
</dbReference>
<evidence type="ECO:0000256" key="7">
    <source>
        <dbReference type="ARBA" id="ARBA00023136"/>
    </source>
</evidence>
<proteinExistence type="inferred from homology"/>
<dbReference type="GO" id="GO:0005741">
    <property type="term" value="C:mitochondrial outer membrane"/>
    <property type="evidence" value="ECO:0007669"/>
    <property type="project" value="UniProtKB-SubCell"/>
</dbReference>
<evidence type="ECO:0000313" key="12">
    <source>
        <dbReference type="Ensembl" id="ENSCCEP00000018462.1"/>
    </source>
</evidence>
<evidence type="ECO:0000256" key="4">
    <source>
        <dbReference type="ARBA" id="ARBA00022989"/>
    </source>
</evidence>
<keyword evidence="13" id="KW-1185">Reference proteome</keyword>
<feature type="compositionally biased region" description="Basic residues" evidence="10">
    <location>
        <begin position="215"/>
        <end position="230"/>
    </location>
</feature>
<evidence type="ECO:0000256" key="5">
    <source>
        <dbReference type="ARBA" id="ARBA00023054"/>
    </source>
</evidence>
<comment type="subcellular location">
    <subcellularLocation>
        <location evidence="9">Mitochondrion outer membrane</location>
        <topology evidence="9">Single-pass type IV membrane protein</topology>
    </subcellularLocation>
    <subcellularLocation>
        <location evidence="9">Peroxisome</location>
    </subcellularLocation>
</comment>
<dbReference type="AlphaFoldDB" id="A0A8C0ZG78"/>
<dbReference type="Proteomes" id="UP000694410">
    <property type="component" value="Unplaced"/>
</dbReference>
<accession>A0A8C0ZG78</accession>
<gene>
    <name evidence="12" type="primary">FATE1</name>
</gene>
<reference evidence="12" key="2">
    <citation type="submission" date="2025-09" db="UniProtKB">
        <authorList>
            <consortium name="Ensembl"/>
        </authorList>
    </citation>
    <scope>IDENTIFICATION</scope>
</reference>
<keyword evidence="4" id="KW-1133">Transmembrane helix</keyword>
<dbReference type="GO" id="GO:0006626">
    <property type="term" value="P:protein targeting to mitochondrion"/>
    <property type="evidence" value="ECO:0007669"/>
    <property type="project" value="TreeGrafter"/>
</dbReference>
<evidence type="ECO:0000256" key="2">
    <source>
        <dbReference type="ARBA" id="ARBA00022692"/>
    </source>
</evidence>
<evidence type="ECO:0000256" key="8">
    <source>
        <dbReference type="ARBA" id="ARBA00023140"/>
    </source>
</evidence>
<reference evidence="12" key="1">
    <citation type="submission" date="2025-08" db="UniProtKB">
        <authorList>
            <consortium name="Ensembl"/>
        </authorList>
    </citation>
    <scope>IDENTIFICATION</scope>
</reference>
<evidence type="ECO:0000256" key="3">
    <source>
        <dbReference type="ARBA" id="ARBA00022787"/>
    </source>
</evidence>
<keyword evidence="8 9" id="KW-0576">Peroxisome</keyword>
<dbReference type="GO" id="GO:0090141">
    <property type="term" value="P:positive regulation of mitochondrial fission"/>
    <property type="evidence" value="ECO:0007669"/>
    <property type="project" value="UniProtKB-UniRule"/>
</dbReference>
<keyword evidence="3 9" id="KW-1000">Mitochondrion outer membrane</keyword>
<evidence type="ECO:0000256" key="1">
    <source>
        <dbReference type="ARBA" id="ARBA00009806"/>
    </source>
</evidence>
<feature type="domain" description="Mff-like" evidence="11">
    <location>
        <begin position="114"/>
        <end position="374"/>
    </location>
</feature>
<keyword evidence="7" id="KW-0472">Membrane</keyword>